<dbReference type="EMBL" id="MEHK01000001">
    <property type="protein sequence ID" value="OEJ30020.1"/>
    <property type="molecule type" value="Genomic_DNA"/>
</dbReference>
<reference evidence="3 4" key="1">
    <citation type="submission" date="2016-08" db="EMBL/GenBank/DDBJ databases">
        <title>The complete genome of Streptomyces subrutilus 10-1-1.</title>
        <authorList>
            <person name="Chen X."/>
        </authorList>
    </citation>
    <scope>NUCLEOTIDE SEQUENCE [LARGE SCALE GENOMIC DNA]</scope>
    <source>
        <strain evidence="3 4">10-1-1</strain>
    </source>
</reference>
<dbReference type="Proteomes" id="UP000095705">
    <property type="component" value="Unassembled WGS sequence"/>
</dbReference>
<dbReference type="AlphaFoldDB" id="A0A1E5PKG6"/>
<protein>
    <recommendedName>
        <fullName evidence="5">Chitin-binding type-4 domain-containing protein</fullName>
    </recommendedName>
</protein>
<feature type="chain" id="PRO_5009183429" description="Chitin-binding type-4 domain-containing protein" evidence="2">
    <location>
        <begin position="25"/>
        <end position="174"/>
    </location>
</feature>
<dbReference type="RefSeq" id="WP_069918136.1">
    <property type="nucleotide sequence ID" value="NZ_MEHK01000001.1"/>
</dbReference>
<dbReference type="OrthoDB" id="4301132at2"/>
<keyword evidence="2" id="KW-0732">Signal</keyword>
<sequence length="174" mass="18900">MQKTNLVVALVASALTLGAVGTPAASSPKYRCSSSSQDIDDAGYSGPWPDNWKIAIEVCAARSGSTVYTYATAKWDGPNYYSVDDPTILDGAKLRLQIKHAHTGRRLLERDFAEIESRLEDSDSSSNHHGRYRTPTISTRAGSDKAVGDAVLLLDWHADGRGYRRYDYAGSSAV</sequence>
<keyword evidence="4" id="KW-1185">Reference proteome</keyword>
<comment type="caution">
    <text evidence="3">The sequence shown here is derived from an EMBL/GenBank/DDBJ whole genome shotgun (WGS) entry which is preliminary data.</text>
</comment>
<evidence type="ECO:0008006" key="5">
    <source>
        <dbReference type="Google" id="ProtNLM"/>
    </source>
</evidence>
<proteinExistence type="predicted"/>
<organism evidence="3 4">
    <name type="scientific">Streptomyces subrutilus</name>
    <dbReference type="NCBI Taxonomy" id="36818"/>
    <lineage>
        <taxon>Bacteria</taxon>
        <taxon>Bacillati</taxon>
        <taxon>Actinomycetota</taxon>
        <taxon>Actinomycetes</taxon>
        <taxon>Kitasatosporales</taxon>
        <taxon>Streptomycetaceae</taxon>
        <taxon>Streptomyces</taxon>
    </lineage>
</organism>
<accession>A0A1E5PKG6</accession>
<evidence type="ECO:0000313" key="3">
    <source>
        <dbReference type="EMBL" id="OEJ30020.1"/>
    </source>
</evidence>
<name>A0A1E5PKG6_9ACTN</name>
<evidence type="ECO:0000256" key="1">
    <source>
        <dbReference type="SAM" id="MobiDB-lite"/>
    </source>
</evidence>
<evidence type="ECO:0000256" key="2">
    <source>
        <dbReference type="SAM" id="SignalP"/>
    </source>
</evidence>
<feature type="signal peptide" evidence="2">
    <location>
        <begin position="1"/>
        <end position="24"/>
    </location>
</feature>
<evidence type="ECO:0000313" key="4">
    <source>
        <dbReference type="Proteomes" id="UP000095705"/>
    </source>
</evidence>
<gene>
    <name evidence="3" type="ORF">BGK67_00205</name>
</gene>
<feature type="region of interest" description="Disordered" evidence="1">
    <location>
        <begin position="118"/>
        <end position="141"/>
    </location>
</feature>